<evidence type="ECO:0000313" key="2">
    <source>
        <dbReference type="Proteomes" id="UP000290572"/>
    </source>
</evidence>
<dbReference type="AlphaFoldDB" id="A0A498NZ73"/>
<gene>
    <name evidence="1" type="ORF">ROHU_001900</name>
</gene>
<dbReference type="PANTHER" id="PTHR33053">
    <property type="entry name" value="PROTEIN, PUTATIVE-RELATED"/>
    <property type="match status" value="1"/>
</dbReference>
<proteinExistence type="predicted"/>
<protein>
    <recommendedName>
        <fullName evidence="3">Transposase domain-containing protein</fullName>
    </recommendedName>
</protein>
<evidence type="ECO:0008006" key="3">
    <source>
        <dbReference type="Google" id="ProtNLM"/>
    </source>
</evidence>
<dbReference type="EMBL" id="QBIY01005628">
    <property type="protein sequence ID" value="RXN37602.1"/>
    <property type="molecule type" value="Genomic_DNA"/>
</dbReference>
<name>A0A498NZ73_LABRO</name>
<dbReference type="Proteomes" id="UP000290572">
    <property type="component" value="Unassembled WGS sequence"/>
</dbReference>
<keyword evidence="2" id="KW-1185">Reference proteome</keyword>
<reference evidence="1 2" key="1">
    <citation type="submission" date="2018-03" db="EMBL/GenBank/DDBJ databases">
        <title>Draft genome sequence of Rohu Carp (Labeo rohita).</title>
        <authorList>
            <person name="Das P."/>
            <person name="Kushwaha B."/>
            <person name="Joshi C.G."/>
            <person name="Kumar D."/>
            <person name="Nagpure N.S."/>
            <person name="Sahoo L."/>
            <person name="Das S.P."/>
            <person name="Bit A."/>
            <person name="Patnaik S."/>
            <person name="Meher P.K."/>
            <person name="Jayasankar P."/>
            <person name="Koringa P.G."/>
            <person name="Patel N.V."/>
            <person name="Hinsu A.T."/>
            <person name="Kumar R."/>
            <person name="Pandey M."/>
            <person name="Agarwal S."/>
            <person name="Srivastava S."/>
            <person name="Singh M."/>
            <person name="Iquebal M.A."/>
            <person name="Jaiswal S."/>
            <person name="Angadi U.B."/>
            <person name="Kumar N."/>
            <person name="Raza M."/>
            <person name="Shah T.M."/>
            <person name="Rai A."/>
            <person name="Jena J.K."/>
        </authorList>
    </citation>
    <scope>NUCLEOTIDE SEQUENCE [LARGE SCALE GENOMIC DNA]</scope>
    <source>
        <strain evidence="1">DASCIFA01</strain>
        <tissue evidence="1">Testis</tissue>
    </source>
</reference>
<comment type="caution">
    <text evidence="1">The sequence shown here is derived from an EMBL/GenBank/DDBJ whole genome shotgun (WGS) entry which is preliminary data.</text>
</comment>
<sequence>MKFNISMTSLTHLLKILKEHDIDVPADGRTLLKTPRSGSLRITEKSGGKYTYFGLKEGLTHTLSEQDTSKYDHFEISLNIDGLHIFKSKNLTMWPLQCAVINIDEVKNSPFVVALYSGAKKPDDLEFLRDFMEELQELMETGFKGKRIVLKNIICDAPARALIKGIVQFNGRYGCDFCDYRICLFGDGQTSVVPISWIFDDNGTLKCRWTSSLSNIKKNSPPNPNWKVYDIVKIVGPSIGDYDQANQYISDYTTGVSAAEDSITYSMTDPAVVELPEKRKRKNKLCDESDINSETSSCEGKEPKETKCKVTMEKLFDLNTKILQQIQMLEQRQAVIMNDLAKVKSVLMKRAEEDAHEELFKQQQCSSFETFEAFCQRLEEDKNYRELYVHYLIHTHGSSNIGEMVRQALKSIASDNVLCLYNRTGKDGKKVLPPVLLTCLKKCVRSFHKQNEIEVKKLKVITRTTPDTECIRQVEIFLSNANTRLKRKPNKGKS</sequence>
<evidence type="ECO:0000313" key="1">
    <source>
        <dbReference type="EMBL" id="RXN37602.1"/>
    </source>
</evidence>
<accession>A0A498NZ73</accession>
<organism evidence="1 2">
    <name type="scientific">Labeo rohita</name>
    <name type="common">Indian major carp</name>
    <name type="synonym">Cyprinus rohita</name>
    <dbReference type="NCBI Taxonomy" id="84645"/>
    <lineage>
        <taxon>Eukaryota</taxon>
        <taxon>Metazoa</taxon>
        <taxon>Chordata</taxon>
        <taxon>Craniata</taxon>
        <taxon>Vertebrata</taxon>
        <taxon>Euteleostomi</taxon>
        <taxon>Actinopterygii</taxon>
        <taxon>Neopterygii</taxon>
        <taxon>Teleostei</taxon>
        <taxon>Ostariophysi</taxon>
        <taxon>Cypriniformes</taxon>
        <taxon>Cyprinidae</taxon>
        <taxon>Labeoninae</taxon>
        <taxon>Labeonini</taxon>
        <taxon>Labeo</taxon>
    </lineage>
</organism>
<dbReference type="STRING" id="84645.A0A498NZ73"/>